<protein>
    <submittedName>
        <fullName evidence="1">Uncharacterized protein</fullName>
    </submittedName>
</protein>
<organism evidence="1 2">
    <name type="scientific">Dendrobium thyrsiflorum</name>
    <name type="common">Pinecone-like raceme dendrobium</name>
    <name type="synonym">Orchid</name>
    <dbReference type="NCBI Taxonomy" id="117978"/>
    <lineage>
        <taxon>Eukaryota</taxon>
        <taxon>Viridiplantae</taxon>
        <taxon>Streptophyta</taxon>
        <taxon>Embryophyta</taxon>
        <taxon>Tracheophyta</taxon>
        <taxon>Spermatophyta</taxon>
        <taxon>Magnoliopsida</taxon>
        <taxon>Liliopsida</taxon>
        <taxon>Asparagales</taxon>
        <taxon>Orchidaceae</taxon>
        <taxon>Epidendroideae</taxon>
        <taxon>Malaxideae</taxon>
        <taxon>Dendrobiinae</taxon>
        <taxon>Dendrobium</taxon>
    </lineage>
</organism>
<sequence>MEGGGFCSTYIASFISTPASSILCISPFHSYVLQCITEIVLHSGVLLYRIQFPEVFLSEEPSIAETFKCEILTEIHWMADLQEVRAMKWESKKAHAEATINKESEKIETADISNTVHFECILLNKVLEHYIGF</sequence>
<proteinExistence type="predicted"/>
<comment type="caution">
    <text evidence="1">The sequence shown here is derived from an EMBL/GenBank/DDBJ whole genome shotgun (WGS) entry which is preliminary data.</text>
</comment>
<reference evidence="1 2" key="1">
    <citation type="journal article" date="2024" name="Plant Biotechnol. J.">
        <title>Dendrobium thyrsiflorum genome and its molecular insights into genes involved in important horticultural traits.</title>
        <authorList>
            <person name="Chen B."/>
            <person name="Wang J.Y."/>
            <person name="Zheng P.J."/>
            <person name="Li K.L."/>
            <person name="Liang Y.M."/>
            <person name="Chen X.F."/>
            <person name="Zhang C."/>
            <person name="Zhao X."/>
            <person name="He X."/>
            <person name="Zhang G.Q."/>
            <person name="Liu Z.J."/>
            <person name="Xu Q."/>
        </authorList>
    </citation>
    <scope>NUCLEOTIDE SEQUENCE [LARGE SCALE GENOMIC DNA]</scope>
    <source>
        <strain evidence="1">GZMU011</strain>
    </source>
</reference>
<name>A0ABD0V1F5_DENTH</name>
<dbReference type="Proteomes" id="UP001552299">
    <property type="component" value="Unassembled WGS sequence"/>
</dbReference>
<gene>
    <name evidence="1" type="ORF">M5K25_010909</name>
</gene>
<evidence type="ECO:0000313" key="1">
    <source>
        <dbReference type="EMBL" id="KAL0918865.1"/>
    </source>
</evidence>
<dbReference type="EMBL" id="JANQDX010000009">
    <property type="protein sequence ID" value="KAL0918865.1"/>
    <property type="molecule type" value="Genomic_DNA"/>
</dbReference>
<keyword evidence="2" id="KW-1185">Reference proteome</keyword>
<dbReference type="AlphaFoldDB" id="A0ABD0V1F5"/>
<evidence type="ECO:0000313" key="2">
    <source>
        <dbReference type="Proteomes" id="UP001552299"/>
    </source>
</evidence>
<accession>A0ABD0V1F5</accession>